<reference evidence="15 16" key="1">
    <citation type="submission" date="2017-08" db="EMBL/GenBank/DDBJ databases">
        <title>Draft genome sequences of 64 type strains of genus Staph aureus.</title>
        <authorList>
            <person name="Cole K."/>
            <person name="Golubchik T."/>
            <person name="Russell J."/>
            <person name="Foster D."/>
            <person name="Llewelyn M."/>
            <person name="Wilson D."/>
            <person name="Crook D."/>
            <person name="Paul J."/>
        </authorList>
    </citation>
    <scope>NUCLEOTIDE SEQUENCE [LARGE SCALE GENOMIC DNA]</scope>
    <source>
        <strain evidence="15 16">NCTC 12101</strain>
    </source>
</reference>
<evidence type="ECO:0000256" key="6">
    <source>
        <dbReference type="ARBA" id="ARBA00022603"/>
    </source>
</evidence>
<dbReference type="GO" id="GO:0008649">
    <property type="term" value="F:rRNA methyltransferase activity"/>
    <property type="evidence" value="ECO:0007669"/>
    <property type="project" value="InterPro"/>
</dbReference>
<dbReference type="Gene3D" id="3.40.50.150">
    <property type="entry name" value="Vaccinia Virus protein VP39"/>
    <property type="match status" value="1"/>
</dbReference>
<dbReference type="FunFam" id="3.40.50.150:FF:000022">
    <property type="entry name" value="Ribosomal RNA small subunit methyltransferase B"/>
    <property type="match status" value="1"/>
</dbReference>
<dbReference type="GeneID" id="64982458"/>
<dbReference type="InterPro" id="IPR049560">
    <property type="entry name" value="MeTrfase_RsmB-F_NOP2_cat"/>
</dbReference>
<evidence type="ECO:0000256" key="11">
    <source>
        <dbReference type="ARBA" id="ARBA00031088"/>
    </source>
</evidence>
<comment type="caution">
    <text evidence="13">Lacks conserved residue(s) required for the propagation of feature annotation.</text>
</comment>
<dbReference type="Gene3D" id="3.30.70.1170">
    <property type="entry name" value="Sun protein, domain 3"/>
    <property type="match status" value="1"/>
</dbReference>
<dbReference type="AlphaFoldDB" id="A0AAP8TTW4"/>
<evidence type="ECO:0000256" key="12">
    <source>
        <dbReference type="ARBA" id="ARBA00047283"/>
    </source>
</evidence>
<evidence type="ECO:0000256" key="5">
    <source>
        <dbReference type="ARBA" id="ARBA00022552"/>
    </source>
</evidence>
<evidence type="ECO:0000256" key="8">
    <source>
        <dbReference type="ARBA" id="ARBA00022691"/>
    </source>
</evidence>
<evidence type="ECO:0000256" key="4">
    <source>
        <dbReference type="ARBA" id="ARBA00022490"/>
    </source>
</evidence>
<dbReference type="InterPro" id="IPR054728">
    <property type="entry name" value="RsmB-like_ferredoxin"/>
</dbReference>
<dbReference type="GO" id="GO:0003723">
    <property type="term" value="F:RNA binding"/>
    <property type="evidence" value="ECO:0007669"/>
    <property type="project" value="UniProtKB-UniRule"/>
</dbReference>
<evidence type="ECO:0000256" key="1">
    <source>
        <dbReference type="ARBA" id="ARBA00002724"/>
    </source>
</evidence>
<comment type="caution">
    <text evidence="15">The sequence shown here is derived from an EMBL/GenBank/DDBJ whole genome shotgun (WGS) entry which is preliminary data.</text>
</comment>
<evidence type="ECO:0000256" key="2">
    <source>
        <dbReference type="ARBA" id="ARBA00004496"/>
    </source>
</evidence>
<evidence type="ECO:0000256" key="9">
    <source>
        <dbReference type="ARBA" id="ARBA00022884"/>
    </source>
</evidence>
<feature type="binding site" evidence="13">
    <location>
        <position position="323"/>
    </location>
    <ligand>
        <name>S-adenosyl-L-methionine</name>
        <dbReference type="ChEBI" id="CHEBI:59789"/>
    </ligand>
</feature>
<dbReference type="InterPro" id="IPR023267">
    <property type="entry name" value="RCMT"/>
</dbReference>
<dbReference type="GO" id="GO:0005737">
    <property type="term" value="C:cytoplasm"/>
    <property type="evidence" value="ECO:0007669"/>
    <property type="project" value="UniProtKB-SubCell"/>
</dbReference>
<dbReference type="Gene3D" id="1.10.940.10">
    <property type="entry name" value="NusB-like"/>
    <property type="match status" value="1"/>
</dbReference>
<dbReference type="PANTHER" id="PTHR22807">
    <property type="entry name" value="NOP2 YEAST -RELATED NOL1/NOP2/FMU SUN DOMAIN-CONTAINING"/>
    <property type="match status" value="1"/>
</dbReference>
<dbReference type="CDD" id="cd02440">
    <property type="entry name" value="AdoMet_MTases"/>
    <property type="match status" value="1"/>
</dbReference>
<proteinExistence type="inferred from homology"/>
<dbReference type="FunFam" id="3.30.70.1170:FF:000003">
    <property type="entry name" value="16S rRNA (Cytosine(967)-C(5))-methyltransferase RsmB"/>
    <property type="match status" value="1"/>
</dbReference>
<dbReference type="NCBIfam" id="NF011494">
    <property type="entry name" value="PRK14902.1"/>
    <property type="match status" value="1"/>
</dbReference>
<evidence type="ECO:0000256" key="7">
    <source>
        <dbReference type="ARBA" id="ARBA00022679"/>
    </source>
</evidence>
<feature type="binding site" evidence="13">
    <location>
        <position position="281"/>
    </location>
    <ligand>
        <name>S-adenosyl-L-methionine</name>
        <dbReference type="ChEBI" id="CHEBI:59789"/>
    </ligand>
</feature>
<dbReference type="Pfam" id="PF22458">
    <property type="entry name" value="RsmF-B_ferredox"/>
    <property type="match status" value="1"/>
</dbReference>
<keyword evidence="5" id="KW-0698">rRNA processing</keyword>
<dbReference type="FunFam" id="1.10.940.10:FF:000006">
    <property type="entry name" value="16S rRNA (Cytosine(967)-C(5))-methyltransferase RsmB"/>
    <property type="match status" value="1"/>
</dbReference>
<name>A0AAP8TTW4_9STAP</name>
<dbReference type="PANTHER" id="PTHR22807:SF53">
    <property type="entry name" value="RIBOSOMAL RNA SMALL SUBUNIT METHYLTRANSFERASE B-RELATED"/>
    <property type="match status" value="1"/>
</dbReference>
<dbReference type="PRINTS" id="PR02008">
    <property type="entry name" value="RCMTFAMILY"/>
</dbReference>
<comment type="function">
    <text evidence="1">Specifically methylates the cytosine at position 967 (m5C967) of 16S rRNA.</text>
</comment>
<gene>
    <name evidence="15" type="ORF">CD158_01810</name>
</gene>
<feature type="active site" description="Nucleophile" evidence="13">
    <location>
        <position position="376"/>
    </location>
</feature>
<dbReference type="InterPro" id="IPR029063">
    <property type="entry name" value="SAM-dependent_MTases_sf"/>
</dbReference>
<evidence type="ECO:0000313" key="15">
    <source>
        <dbReference type="EMBL" id="PNZ69039.1"/>
    </source>
</evidence>
<dbReference type="InterPro" id="IPR006027">
    <property type="entry name" value="NusB_RsmB_TIM44"/>
</dbReference>
<evidence type="ECO:0000256" key="3">
    <source>
        <dbReference type="ARBA" id="ARBA00012140"/>
    </source>
</evidence>
<evidence type="ECO:0000256" key="10">
    <source>
        <dbReference type="ARBA" id="ARBA00030399"/>
    </source>
</evidence>
<keyword evidence="4" id="KW-0963">Cytoplasm</keyword>
<evidence type="ECO:0000313" key="16">
    <source>
        <dbReference type="Proteomes" id="UP000242470"/>
    </source>
</evidence>
<dbReference type="InterPro" id="IPR035926">
    <property type="entry name" value="NusB-like_sf"/>
</dbReference>
<sequence length="438" mass="49712">MTSPSVRQLAFETIQRVRKENAYSNIAINQTLSEHALSNADKGLLTELVYGTLKRQYTLDFYLKPFVKTKLKGWMRSLLWMSIYQYVYLDKVPEHAIINEEVTIAKVKGGPHNGNVINGILRTMMRSELPDVNAIQNDKQRIATAYSLPMWIVEHWMTHYGIEKTEVIADNLMHPVAQTVRVNTTRVTPADMKEALANEGYRVEQDPYLAECLHVSGHPVVESQAFKEGFISIQDLSSMFVAHILEPKTDETILDACSAPGGKACHIAERLDGTGKVDATDIHDHKINLINDNKHKLQLNNVHAYQHDATQQYQAIYDKILVDAPCSGLGVLRHKPEIKYTQTQQSIEGLVDLQLEILENVKENVKPGGTLVYSTCTIEQMENENVIYTFLKQNDAFEFEPFKHPVTGEMVKTMQLLPQDVNSDGFFITRIKRKESVE</sequence>
<keyword evidence="8 13" id="KW-0949">S-adenosyl-L-methionine</keyword>
<dbReference type="Pfam" id="PF01029">
    <property type="entry name" value="NusB"/>
    <property type="match status" value="1"/>
</dbReference>
<comment type="subcellular location">
    <subcellularLocation>
        <location evidence="2">Cytoplasm</location>
    </subcellularLocation>
</comment>
<comment type="catalytic activity">
    <reaction evidence="12">
        <text>cytidine(967) in 16S rRNA + S-adenosyl-L-methionine = 5-methylcytidine(967) in 16S rRNA + S-adenosyl-L-homocysteine + H(+)</text>
        <dbReference type="Rhea" id="RHEA:42748"/>
        <dbReference type="Rhea" id="RHEA-COMP:10219"/>
        <dbReference type="Rhea" id="RHEA-COMP:10220"/>
        <dbReference type="ChEBI" id="CHEBI:15378"/>
        <dbReference type="ChEBI" id="CHEBI:57856"/>
        <dbReference type="ChEBI" id="CHEBI:59789"/>
        <dbReference type="ChEBI" id="CHEBI:74483"/>
        <dbReference type="ChEBI" id="CHEBI:82748"/>
        <dbReference type="EC" id="2.1.1.176"/>
    </reaction>
</comment>
<protein>
    <recommendedName>
        <fullName evidence="3">16S rRNA (cytosine(967)-C(5))-methyltransferase</fullName>
        <ecNumber evidence="3">2.1.1.176</ecNumber>
    </recommendedName>
    <alternativeName>
        <fullName evidence="10">16S rRNA m5C967 methyltransferase</fullName>
    </alternativeName>
    <alternativeName>
        <fullName evidence="11">rRNA (cytosine-C(5)-)-methyltransferase RsmB</fullName>
    </alternativeName>
</protein>
<dbReference type="NCBIfam" id="TIGR00563">
    <property type="entry name" value="rsmB"/>
    <property type="match status" value="1"/>
</dbReference>
<feature type="binding site" evidence="13">
    <location>
        <begin position="257"/>
        <end position="263"/>
    </location>
    <ligand>
        <name>S-adenosyl-L-methionine</name>
        <dbReference type="ChEBI" id="CHEBI:59789"/>
    </ligand>
</feature>
<keyword evidence="9 13" id="KW-0694">RNA-binding</keyword>
<keyword evidence="6 13" id="KW-0489">Methyltransferase</keyword>
<organism evidence="15 16">
    <name type="scientific">Staphylococcus auricularis</name>
    <dbReference type="NCBI Taxonomy" id="29379"/>
    <lineage>
        <taxon>Bacteria</taxon>
        <taxon>Bacillati</taxon>
        <taxon>Bacillota</taxon>
        <taxon>Bacilli</taxon>
        <taxon>Bacillales</taxon>
        <taxon>Staphylococcaceae</taxon>
        <taxon>Staphylococcus</taxon>
    </lineage>
</organism>
<dbReference type="EMBL" id="PPQW01000006">
    <property type="protein sequence ID" value="PNZ69039.1"/>
    <property type="molecule type" value="Genomic_DNA"/>
</dbReference>
<dbReference type="PROSITE" id="PS51686">
    <property type="entry name" value="SAM_MT_RSMB_NOP"/>
    <property type="match status" value="1"/>
</dbReference>
<evidence type="ECO:0000259" key="14">
    <source>
        <dbReference type="PROSITE" id="PS51686"/>
    </source>
</evidence>
<keyword evidence="7 13" id="KW-0808">Transferase</keyword>
<feature type="domain" description="SAM-dependent MTase RsmB/NOP-type" evidence="14">
    <location>
        <begin position="168"/>
        <end position="434"/>
    </location>
</feature>
<dbReference type="EC" id="2.1.1.176" evidence="3"/>
<dbReference type="InterPro" id="IPR001678">
    <property type="entry name" value="MeTrfase_RsmB-F_NOP2_dom"/>
</dbReference>
<dbReference type="Proteomes" id="UP000242470">
    <property type="component" value="Unassembled WGS sequence"/>
</dbReference>
<dbReference type="Pfam" id="PF01189">
    <property type="entry name" value="Methyltr_RsmB-F"/>
    <property type="match status" value="1"/>
</dbReference>
<dbReference type="RefSeq" id="WP_059106712.1">
    <property type="nucleotide sequence ID" value="NZ_AP024589.1"/>
</dbReference>
<dbReference type="InterPro" id="IPR004573">
    <property type="entry name" value="rRNA_ssu_MeTfrase_B"/>
</dbReference>
<accession>A0AAP8TTW4</accession>
<comment type="similarity">
    <text evidence="13">Belongs to the class I-like SAM-binding methyltransferase superfamily. RsmB/NOP family.</text>
</comment>
<dbReference type="GO" id="GO:0006355">
    <property type="term" value="P:regulation of DNA-templated transcription"/>
    <property type="evidence" value="ECO:0007669"/>
    <property type="project" value="InterPro"/>
</dbReference>
<dbReference type="SUPFAM" id="SSF53335">
    <property type="entry name" value="S-adenosyl-L-methionine-dependent methyltransferases"/>
    <property type="match status" value="1"/>
</dbReference>
<evidence type="ECO:0000256" key="13">
    <source>
        <dbReference type="PROSITE-ProRule" id="PRU01023"/>
    </source>
</evidence>
<dbReference type="SUPFAM" id="SSF48013">
    <property type="entry name" value="NusB-like"/>
    <property type="match status" value="1"/>
</dbReference>